<proteinExistence type="predicted"/>
<evidence type="ECO:0000256" key="1">
    <source>
        <dbReference type="SAM" id="MobiDB-lite"/>
    </source>
</evidence>
<organism evidence="2 3">
    <name type="scientific">Xanthomonas arboricola</name>
    <dbReference type="NCBI Taxonomy" id="56448"/>
    <lineage>
        <taxon>Bacteria</taxon>
        <taxon>Pseudomonadati</taxon>
        <taxon>Pseudomonadota</taxon>
        <taxon>Gammaproteobacteria</taxon>
        <taxon>Lysobacterales</taxon>
        <taxon>Lysobacteraceae</taxon>
        <taxon>Xanthomonas</taxon>
    </lineage>
</organism>
<feature type="compositionally biased region" description="Basic and acidic residues" evidence="1">
    <location>
        <begin position="199"/>
        <end position="213"/>
    </location>
</feature>
<gene>
    <name evidence="2" type="ORF">XarjCFBP7645_09390</name>
</gene>
<dbReference type="PIRSF" id="PIRSF029215">
    <property type="entry name" value="UCP029215"/>
    <property type="match status" value="1"/>
</dbReference>
<sequence>MEIIDSLTLDASGLAFTRDGFLVGDAKVSRAGNVQHYLGRELGLTGDEATQVFGVYRDPATVFNEDSMRSLVGRPVTRGHPPDGVTADNWKELTVGQVGGRVVRDGEHVVAPMAIMDSSAAKEVAAGARALSAGYSVEIIADQGIAPDGTAYQYRQSGSLRFNHVAYLPDNNPRAGNTRMGDAHWGTPTADQSSIGDGRTPDGKHRADTQSPKEKLMSNTRTVLVDGLSVETTDAGAQAIDKLQRQLSDSTAAAARQATEHTAALALKDAEIAKRDAAIDDLKGKVLDDAALDARVQARGDLVATAKAIHDTDYRGKSDADVRKAAVIGKLGDAAIAGKGDAYIEARFDILTDGVKPFDPVARALSDGAAHRTVVQDNGYAASVAGLDYRTKNQGA</sequence>
<accession>A0A2S7ADJ9</accession>
<evidence type="ECO:0000313" key="3">
    <source>
        <dbReference type="Proteomes" id="UP000239204"/>
    </source>
</evidence>
<evidence type="ECO:0008006" key="4">
    <source>
        <dbReference type="Google" id="ProtNLM"/>
    </source>
</evidence>
<dbReference type="Proteomes" id="UP000239204">
    <property type="component" value="Unassembled WGS sequence"/>
</dbReference>
<dbReference type="Pfam" id="PF09979">
    <property type="entry name" value="DUF2213"/>
    <property type="match status" value="1"/>
</dbReference>
<dbReference type="AlphaFoldDB" id="A0A2S7ADJ9"/>
<reference evidence="2 3" key="1">
    <citation type="submission" date="2016-08" db="EMBL/GenBank/DDBJ databases">
        <title>Evolution of the type three secretion system and type three effector repertoires in Xanthomonas.</title>
        <authorList>
            <person name="Merda D."/>
            <person name="Briand M."/>
            <person name="Bosis E."/>
            <person name="Rousseau C."/>
            <person name="Portier P."/>
            <person name="Jacques M.-A."/>
            <person name="Fischer-Le Saux M."/>
        </authorList>
    </citation>
    <scope>NUCLEOTIDE SEQUENCE [LARGE SCALE GENOMIC DNA]</scope>
    <source>
        <strain evidence="2 3">CFBP 7645</strain>
    </source>
</reference>
<dbReference type="InterPro" id="IPR016913">
    <property type="entry name" value="UCP029215"/>
</dbReference>
<dbReference type="EMBL" id="MIGY01000002">
    <property type="protein sequence ID" value="PPU07807.1"/>
    <property type="molecule type" value="Genomic_DNA"/>
</dbReference>
<evidence type="ECO:0000313" key="2">
    <source>
        <dbReference type="EMBL" id="PPU07807.1"/>
    </source>
</evidence>
<protein>
    <recommendedName>
        <fullName evidence="4">DUF2213 domain-containing protein</fullName>
    </recommendedName>
</protein>
<dbReference type="RefSeq" id="WP_104537282.1">
    <property type="nucleotide sequence ID" value="NZ_MIGY01000002.1"/>
</dbReference>
<feature type="region of interest" description="Disordered" evidence="1">
    <location>
        <begin position="173"/>
        <end position="213"/>
    </location>
</feature>
<comment type="caution">
    <text evidence="2">The sequence shown here is derived from an EMBL/GenBank/DDBJ whole genome shotgun (WGS) entry which is preliminary data.</text>
</comment>
<name>A0A2S7ADJ9_9XANT</name>